<evidence type="ECO:0000256" key="3">
    <source>
        <dbReference type="ARBA" id="ARBA00012744"/>
    </source>
</evidence>
<keyword evidence="9" id="KW-1185">Reference proteome</keyword>
<dbReference type="OrthoDB" id="3187421at2"/>
<dbReference type="EC" id="3.2.1.21" evidence="3"/>
<dbReference type="InterPro" id="IPR036881">
    <property type="entry name" value="Glyco_hydro_3_C_sf"/>
</dbReference>
<comment type="similarity">
    <text evidence="2">Belongs to the glycosyl hydrolase 3 family.</text>
</comment>
<dbReference type="RefSeq" id="WP_087103283.1">
    <property type="nucleotide sequence ID" value="NZ_FWFG01000048.1"/>
</dbReference>
<evidence type="ECO:0000313" key="9">
    <source>
        <dbReference type="Proteomes" id="UP000195981"/>
    </source>
</evidence>
<dbReference type="Gene3D" id="3.20.20.300">
    <property type="entry name" value="Glycoside hydrolase, family 3, N-terminal domain"/>
    <property type="match status" value="1"/>
</dbReference>
<dbReference type="GO" id="GO:0009251">
    <property type="term" value="P:glucan catabolic process"/>
    <property type="evidence" value="ECO:0007669"/>
    <property type="project" value="TreeGrafter"/>
</dbReference>
<keyword evidence="5 8" id="KW-0378">Hydrolase</keyword>
<evidence type="ECO:0000313" key="8">
    <source>
        <dbReference type="EMBL" id="SLM90529.1"/>
    </source>
</evidence>
<dbReference type="InterPro" id="IPR051915">
    <property type="entry name" value="Cellulose_Degrad_GH3"/>
</dbReference>
<dbReference type="PRINTS" id="PR00133">
    <property type="entry name" value="GLHYDRLASE3"/>
</dbReference>
<keyword evidence="4" id="KW-0732">Signal</keyword>
<dbReference type="InterPro" id="IPR017853">
    <property type="entry name" value="GH"/>
</dbReference>
<organism evidence="8 9">
    <name type="scientific">Brachybacterium nesterenkovii</name>
    <dbReference type="NCBI Taxonomy" id="47847"/>
    <lineage>
        <taxon>Bacteria</taxon>
        <taxon>Bacillati</taxon>
        <taxon>Actinomycetota</taxon>
        <taxon>Actinomycetes</taxon>
        <taxon>Micrococcales</taxon>
        <taxon>Dermabacteraceae</taxon>
        <taxon>Brachybacterium</taxon>
    </lineage>
</organism>
<gene>
    <name evidence="8" type="ORF">FM110_05130</name>
</gene>
<dbReference type="AlphaFoldDB" id="A0A1X6WXN3"/>
<dbReference type="GO" id="GO:0008422">
    <property type="term" value="F:beta-glucosidase activity"/>
    <property type="evidence" value="ECO:0007669"/>
    <property type="project" value="UniProtKB-EC"/>
</dbReference>
<dbReference type="InterPro" id="IPR036962">
    <property type="entry name" value="Glyco_hydro_3_N_sf"/>
</dbReference>
<name>A0A1X6WXN3_9MICO</name>
<evidence type="ECO:0000256" key="6">
    <source>
        <dbReference type="ARBA" id="ARBA00023295"/>
    </source>
</evidence>
<comment type="catalytic activity">
    <reaction evidence="1">
        <text>Hydrolysis of terminal, non-reducing beta-D-glucosyl residues with release of beta-D-glucose.</text>
        <dbReference type="EC" id="3.2.1.21"/>
    </reaction>
</comment>
<dbReference type="Pfam" id="PF00933">
    <property type="entry name" value="Glyco_hydro_3"/>
    <property type="match status" value="1"/>
</dbReference>
<dbReference type="Proteomes" id="UP000195981">
    <property type="component" value="Unassembled WGS sequence"/>
</dbReference>
<dbReference type="SUPFAM" id="SSF52279">
    <property type="entry name" value="Beta-D-glucan exohydrolase, C-terminal domain"/>
    <property type="match status" value="1"/>
</dbReference>
<sequence>MTSRPDLALLTADDGTRFRDLDHDGVMAPFEDPRLLPDERAADLTSRLSLEEKAGLMFHSIIEMSPDGEPLTGPGMIATMGTEDMVLRRRITHANVHALASSGRATARWANTVQEMAAQGPHSIPVTISSDPRHSMVQNEGAAFSAGVMSAWPEPLGLAALDSPEAVREFADIARREYRAVGIHAALHPQIDLATEPRWGRQFHTFGPDAERVSRIAEAYLDGFQLTAELGPESVACMAKHFPGGGPQKDGEDPHFPYGREQVYPGGRFEMHLEPFRAAIARGVSALMPYYGMPVGLVRNGEAIEEVGFGYNRQVITQILREELGFDGVVCTDWGLVTDMHAMGKPLPARTWGVEHLDADERIIKAVGAGVDQFGGEECPERIVALVRDGRIDEARIDASVRRLLRVKFQLGLFDDPFVDEDAAEQIVGLEEFRESGARAQAASVIVLKNGADARAATAGQAPAAERGAASAAERSTASAATLGPVVLPLPADERRVYVEGFSEAAASRLGTVVADPADADLAVVRLAEPFDPRDDLLLESFFHQGSLEYRPGLVARLRTVAEQVPLIVDATLLRPAILAPIAEIATVLVGSAGVSDDALVDALTGAVEPIGTLPFEIPSSMDAVRASLTDVPGGTADPTFPARFRAGS</sequence>
<evidence type="ECO:0000256" key="2">
    <source>
        <dbReference type="ARBA" id="ARBA00005336"/>
    </source>
</evidence>
<evidence type="ECO:0000259" key="7">
    <source>
        <dbReference type="Pfam" id="PF00933"/>
    </source>
</evidence>
<dbReference type="PANTHER" id="PTHR30620:SF16">
    <property type="entry name" value="LYSOSOMAL BETA GLUCOSIDASE"/>
    <property type="match status" value="1"/>
</dbReference>
<accession>A0A1X6WXN3</accession>
<dbReference type="EMBL" id="FWFG01000048">
    <property type="protein sequence ID" value="SLM90529.1"/>
    <property type="molecule type" value="Genomic_DNA"/>
</dbReference>
<dbReference type="Gene3D" id="3.40.50.1700">
    <property type="entry name" value="Glycoside hydrolase family 3 C-terminal domain"/>
    <property type="match status" value="1"/>
</dbReference>
<evidence type="ECO:0000256" key="1">
    <source>
        <dbReference type="ARBA" id="ARBA00000448"/>
    </source>
</evidence>
<evidence type="ECO:0000256" key="5">
    <source>
        <dbReference type="ARBA" id="ARBA00022801"/>
    </source>
</evidence>
<dbReference type="InterPro" id="IPR001764">
    <property type="entry name" value="Glyco_hydro_3_N"/>
</dbReference>
<feature type="domain" description="Glycoside hydrolase family 3 N-terminal" evidence="7">
    <location>
        <begin position="105"/>
        <end position="407"/>
    </location>
</feature>
<protein>
    <recommendedName>
        <fullName evidence="3">beta-glucosidase</fullName>
        <ecNumber evidence="3">3.2.1.21</ecNumber>
    </recommendedName>
</protein>
<dbReference type="SUPFAM" id="SSF51445">
    <property type="entry name" value="(Trans)glycosidases"/>
    <property type="match status" value="1"/>
</dbReference>
<keyword evidence="6 8" id="KW-0326">Glycosidase</keyword>
<dbReference type="PANTHER" id="PTHR30620">
    <property type="entry name" value="PERIPLASMIC BETA-GLUCOSIDASE-RELATED"/>
    <property type="match status" value="1"/>
</dbReference>
<evidence type="ECO:0000256" key="4">
    <source>
        <dbReference type="ARBA" id="ARBA00022729"/>
    </source>
</evidence>
<reference evidence="8 9" key="1">
    <citation type="submission" date="2017-02" db="EMBL/GenBank/DDBJ databases">
        <authorList>
            <person name="Peterson S.W."/>
        </authorList>
    </citation>
    <scope>NUCLEOTIDE SEQUENCE [LARGE SCALE GENOMIC DNA]</scope>
    <source>
        <strain evidence="8 9">CIP104813</strain>
    </source>
</reference>
<proteinExistence type="inferred from homology"/>